<protein>
    <recommendedName>
        <fullName evidence="1">Lipoprotein LpqB N-terminal domain-containing protein</fullName>
    </recommendedName>
</protein>
<feature type="domain" description="Lipoprotein LpqB N-terminal" evidence="1">
    <location>
        <begin position="38"/>
        <end position="150"/>
    </location>
</feature>
<dbReference type="Proteomes" id="UP001209654">
    <property type="component" value="Unassembled WGS sequence"/>
</dbReference>
<reference evidence="2 3" key="1">
    <citation type="journal article" date="2023" name="Int. J. Syst. Evol. Microbiol.">
        <title>Arthrobacter mangrovi sp. nov., an actinobacterium isolated from the rhizosphere of a mangrove.</title>
        <authorList>
            <person name="Hamada M."/>
            <person name="Saitou S."/>
            <person name="Enomoto N."/>
            <person name="Nanri K."/>
            <person name="Hidaka K."/>
            <person name="Miura T."/>
            <person name="Tamura T."/>
        </authorList>
    </citation>
    <scope>NUCLEOTIDE SEQUENCE [LARGE SCALE GENOMIC DNA]</scope>
    <source>
        <strain evidence="2 3">NBRC 112813</strain>
    </source>
</reference>
<name>A0ABQ5MQJ3_9MICC</name>
<keyword evidence="3" id="KW-1185">Reference proteome</keyword>
<sequence length="154" mass="16739">MNDSATRPRRLLLGILVLVGVLVVAALALVFTRGTPKPLDAASPAGVVQRYTAAIIDGDEDAAEQYLTAEARERCSEPEQPYTDNLRVSLISTFERESSADVKVLIVTSSDGGPFGMSEYETEEVFDLVKEDGRWLIESTPWQFALCTSKAAAL</sequence>
<gene>
    <name evidence="2" type="ORF">AHIS1636_04190</name>
</gene>
<accession>A0ABQ5MQJ3</accession>
<dbReference type="InterPro" id="IPR032710">
    <property type="entry name" value="NTF2-like_dom_sf"/>
</dbReference>
<dbReference type="InterPro" id="IPR059026">
    <property type="entry name" value="LpqB_N"/>
</dbReference>
<dbReference type="RefSeq" id="WP_264794138.1">
    <property type="nucleotide sequence ID" value="NZ_BRVS01000001.1"/>
</dbReference>
<proteinExistence type="predicted"/>
<evidence type="ECO:0000313" key="3">
    <source>
        <dbReference type="Proteomes" id="UP001209654"/>
    </source>
</evidence>
<comment type="caution">
    <text evidence="2">The sequence shown here is derived from an EMBL/GenBank/DDBJ whole genome shotgun (WGS) entry which is preliminary data.</text>
</comment>
<dbReference type="Pfam" id="PF25976">
    <property type="entry name" value="LpqB_N"/>
    <property type="match status" value="1"/>
</dbReference>
<evidence type="ECO:0000259" key="1">
    <source>
        <dbReference type="Pfam" id="PF25976"/>
    </source>
</evidence>
<organism evidence="2 3">
    <name type="scientific">Arthrobacter mangrovi</name>
    <dbReference type="NCBI Taxonomy" id="2966350"/>
    <lineage>
        <taxon>Bacteria</taxon>
        <taxon>Bacillati</taxon>
        <taxon>Actinomycetota</taxon>
        <taxon>Actinomycetes</taxon>
        <taxon>Micrococcales</taxon>
        <taxon>Micrococcaceae</taxon>
        <taxon>Arthrobacter</taxon>
    </lineage>
</organism>
<dbReference type="EMBL" id="BRVS01000001">
    <property type="protein sequence ID" value="GLB65980.1"/>
    <property type="molecule type" value="Genomic_DNA"/>
</dbReference>
<dbReference type="SUPFAM" id="SSF54427">
    <property type="entry name" value="NTF2-like"/>
    <property type="match status" value="1"/>
</dbReference>
<evidence type="ECO:0000313" key="2">
    <source>
        <dbReference type="EMBL" id="GLB65980.1"/>
    </source>
</evidence>